<organism evidence="1 2">
    <name type="scientific">Flavobacterium stagni</name>
    <dbReference type="NCBI Taxonomy" id="2506421"/>
    <lineage>
        <taxon>Bacteria</taxon>
        <taxon>Pseudomonadati</taxon>
        <taxon>Bacteroidota</taxon>
        <taxon>Flavobacteriia</taxon>
        <taxon>Flavobacteriales</taxon>
        <taxon>Flavobacteriaceae</taxon>
        <taxon>Flavobacterium</taxon>
    </lineage>
</organism>
<keyword evidence="2" id="KW-1185">Reference proteome</keyword>
<name>A0A4Q1K465_9FLAO</name>
<dbReference type="Proteomes" id="UP000289857">
    <property type="component" value="Unassembled WGS sequence"/>
</dbReference>
<evidence type="ECO:0000313" key="1">
    <source>
        <dbReference type="EMBL" id="RXR20250.1"/>
    </source>
</evidence>
<proteinExistence type="predicted"/>
<sequence length="120" mass="13597">MISANKLNQVLKQKTVDERSILISQLFLDAMNDWPTLNLKEPDEFIGKLKDEVGPSLTLNDLKLFSKRLNVVHDAWKIESLESIIKIYEVVGNENSPQQELEKILDSIIVTENKATGNSC</sequence>
<gene>
    <name evidence="1" type="ORF">EQG61_12580</name>
</gene>
<dbReference type="OrthoDB" id="1367303at2"/>
<accession>A0A4Q1K465</accession>
<comment type="caution">
    <text evidence="1">The sequence shown here is derived from an EMBL/GenBank/DDBJ whole genome shotgun (WGS) entry which is preliminary data.</text>
</comment>
<dbReference type="AlphaFoldDB" id="A0A4Q1K465"/>
<protein>
    <submittedName>
        <fullName evidence="1">Uncharacterized protein</fullName>
    </submittedName>
</protein>
<reference evidence="2" key="1">
    <citation type="submission" date="2019-01" db="EMBL/GenBank/DDBJ databases">
        <title>Cytophagaceae bacterium strain CAR-16.</title>
        <authorList>
            <person name="Chen W.-M."/>
        </authorList>
    </citation>
    <scope>NUCLEOTIDE SEQUENCE [LARGE SCALE GENOMIC DNA]</scope>
    <source>
        <strain evidence="2">WWJ-16</strain>
    </source>
</reference>
<dbReference type="RefSeq" id="WP_129462301.1">
    <property type="nucleotide sequence ID" value="NZ_SBKN01000009.1"/>
</dbReference>
<evidence type="ECO:0000313" key="2">
    <source>
        <dbReference type="Proteomes" id="UP000289857"/>
    </source>
</evidence>
<dbReference type="EMBL" id="SBKN01000009">
    <property type="protein sequence ID" value="RXR20250.1"/>
    <property type="molecule type" value="Genomic_DNA"/>
</dbReference>